<evidence type="ECO:0000313" key="7">
    <source>
        <dbReference type="Proteomes" id="UP000254889"/>
    </source>
</evidence>
<dbReference type="InterPro" id="IPR047662">
    <property type="entry name" value="SemiSWEET"/>
</dbReference>
<feature type="transmembrane region" description="Helical" evidence="5">
    <location>
        <begin position="6"/>
        <end position="27"/>
    </location>
</feature>
<organism evidence="6 7">
    <name type="scientific">Pseudolabrys taiwanensis</name>
    <dbReference type="NCBI Taxonomy" id="331696"/>
    <lineage>
        <taxon>Bacteria</taxon>
        <taxon>Pseudomonadati</taxon>
        <taxon>Pseudomonadota</taxon>
        <taxon>Alphaproteobacteria</taxon>
        <taxon>Hyphomicrobiales</taxon>
        <taxon>Xanthobacteraceae</taxon>
        <taxon>Pseudolabrys</taxon>
    </lineage>
</organism>
<accession>A0A346A298</accession>
<evidence type="ECO:0000313" key="6">
    <source>
        <dbReference type="EMBL" id="AXK83295.1"/>
    </source>
</evidence>
<dbReference type="OrthoDB" id="9814012at2"/>
<dbReference type="GO" id="GO:0016020">
    <property type="term" value="C:membrane"/>
    <property type="evidence" value="ECO:0007669"/>
    <property type="project" value="UniProtKB-SubCell"/>
</dbReference>
<keyword evidence="4 5" id="KW-0472">Membrane</keyword>
<evidence type="ECO:0000256" key="2">
    <source>
        <dbReference type="ARBA" id="ARBA00022692"/>
    </source>
</evidence>
<evidence type="ECO:0000256" key="1">
    <source>
        <dbReference type="ARBA" id="ARBA00004141"/>
    </source>
</evidence>
<evidence type="ECO:0000256" key="5">
    <source>
        <dbReference type="SAM" id="Phobius"/>
    </source>
</evidence>
<comment type="subcellular location">
    <subcellularLocation>
        <location evidence="1">Membrane</location>
        <topology evidence="1">Multi-pass membrane protein</topology>
    </subcellularLocation>
</comment>
<dbReference type="InterPro" id="IPR006603">
    <property type="entry name" value="PQ-loop_rpt"/>
</dbReference>
<protein>
    <recommendedName>
        <fullName evidence="8">MtN3 and saliva related transmembrane protein</fullName>
    </recommendedName>
</protein>
<dbReference type="GO" id="GO:0051119">
    <property type="term" value="F:sugar transmembrane transporter activity"/>
    <property type="evidence" value="ECO:0007669"/>
    <property type="project" value="InterPro"/>
</dbReference>
<proteinExistence type="predicted"/>
<dbReference type="NCBIfam" id="NF037968">
    <property type="entry name" value="SemiSWEET_2"/>
    <property type="match status" value="1"/>
</dbReference>
<dbReference type="EMBL" id="CP031417">
    <property type="protein sequence ID" value="AXK83295.1"/>
    <property type="molecule type" value="Genomic_DNA"/>
</dbReference>
<dbReference type="AlphaFoldDB" id="A0A346A298"/>
<keyword evidence="3 5" id="KW-1133">Transmembrane helix</keyword>
<evidence type="ECO:0000256" key="4">
    <source>
        <dbReference type="ARBA" id="ARBA00023136"/>
    </source>
</evidence>
<dbReference type="Gene3D" id="1.20.1280.290">
    <property type="match status" value="1"/>
</dbReference>
<name>A0A346A298_9HYPH</name>
<dbReference type="Proteomes" id="UP000254889">
    <property type="component" value="Chromosome"/>
</dbReference>
<dbReference type="Pfam" id="PF04193">
    <property type="entry name" value="PQ-loop"/>
    <property type="match status" value="1"/>
</dbReference>
<evidence type="ECO:0008006" key="8">
    <source>
        <dbReference type="Google" id="ProtNLM"/>
    </source>
</evidence>
<gene>
    <name evidence="6" type="ORF">DW352_23910</name>
</gene>
<reference evidence="6 7" key="1">
    <citation type="submission" date="2018-07" db="EMBL/GenBank/DDBJ databases">
        <authorList>
            <person name="Quirk P.G."/>
            <person name="Krulwich T.A."/>
        </authorList>
    </citation>
    <scope>NUCLEOTIDE SEQUENCE [LARGE SCALE GENOMIC DNA]</scope>
    <source>
        <strain evidence="6 7">CC-BB4</strain>
    </source>
</reference>
<dbReference type="KEGG" id="ptaw:DW352_23910"/>
<keyword evidence="2 5" id="KW-0812">Transmembrane</keyword>
<evidence type="ECO:0000256" key="3">
    <source>
        <dbReference type="ARBA" id="ARBA00022989"/>
    </source>
</evidence>
<feature type="transmembrane region" description="Helical" evidence="5">
    <location>
        <begin position="39"/>
        <end position="63"/>
    </location>
</feature>
<sequence length="91" mass="9658">MAMAMLSPATIELVGAAGATLTTLCWLPQAVKVIRDKDTRALSLPANLAFTLGVALWLVYGIALNNWPLIGSESVTLALMLTIVATKLRYG</sequence>
<keyword evidence="7" id="KW-1185">Reference proteome</keyword>